<sequence>MEEARILSIQVGLPKTIDGAHAIDSTNKPWTTGIFKTPVCGPVWAEKFNLTGDAQADLSVHGGLHKAINAYPSEHYPHWKQHLHLPDIIYGAFGENFTTIGLLEDEVCIGDIFKAGEAIIQISQPRQPCWKIERRWGVKGFSTLVKQTGKTGWYFRVLQEGYVEAGNALVLAERSFPQWTVATAYIIMCNRRTNVKAARELARCPALSSRWQENLIAE</sequence>
<dbReference type="Proteomes" id="UP000242219">
    <property type="component" value="Unassembled WGS sequence"/>
</dbReference>
<dbReference type="PANTHER" id="PTHR30212:SF2">
    <property type="entry name" value="PROTEIN YIIM"/>
    <property type="match status" value="1"/>
</dbReference>
<feature type="domain" description="MOSC" evidence="1">
    <location>
        <begin position="37"/>
        <end position="172"/>
    </location>
</feature>
<dbReference type="RefSeq" id="WP_070067897.1">
    <property type="nucleotide sequence ID" value="NZ_MJUW02000112.1"/>
</dbReference>
<dbReference type="InterPro" id="IPR005302">
    <property type="entry name" value="MoCF_Sase_C"/>
</dbReference>
<evidence type="ECO:0000313" key="3">
    <source>
        <dbReference type="Proteomes" id="UP000242219"/>
    </source>
</evidence>
<gene>
    <name evidence="2" type="ORF">BIY37_11130</name>
</gene>
<dbReference type="GO" id="GO:0030170">
    <property type="term" value="F:pyridoxal phosphate binding"/>
    <property type="evidence" value="ECO:0007669"/>
    <property type="project" value="InterPro"/>
</dbReference>
<name>A0A1V6LXU0_9BACT</name>
<evidence type="ECO:0000313" key="2">
    <source>
        <dbReference type="EMBL" id="OQD44964.1"/>
    </source>
</evidence>
<proteinExistence type="predicted"/>
<dbReference type="InterPro" id="IPR011037">
    <property type="entry name" value="Pyrv_Knase-like_insert_dom_sf"/>
</dbReference>
<reference evidence="2 3" key="1">
    <citation type="journal article" date="2016" name="Genome Announc.">
        <title>Draft Genome Sequence of the Anaerobic Ammonium-Oxidizing Bacterium 'Candidatus Brocadia sp. 40'.</title>
        <authorList>
            <person name="Ali M."/>
            <person name="Haroon M.F."/>
            <person name="Narita Y."/>
            <person name="Zhang L."/>
            <person name="Rangel Shaw D."/>
            <person name="Okabe S."/>
            <person name="Saikaly P.E."/>
        </authorList>
    </citation>
    <scope>NUCLEOTIDE SEQUENCE [LARGE SCALE GENOMIC DNA]</scope>
    <source>
        <strain evidence="2 3">40</strain>
    </source>
</reference>
<dbReference type="SUPFAM" id="SSF50800">
    <property type="entry name" value="PK beta-barrel domain-like"/>
    <property type="match status" value="1"/>
</dbReference>
<accession>A0A1V6LXU0</accession>
<organism evidence="2 3">
    <name type="scientific">Candidatus Brocadia sapporoensis</name>
    <dbReference type="NCBI Taxonomy" id="392547"/>
    <lineage>
        <taxon>Bacteria</taxon>
        <taxon>Pseudomonadati</taxon>
        <taxon>Planctomycetota</taxon>
        <taxon>Candidatus Brocadiia</taxon>
        <taxon>Candidatus Brocadiales</taxon>
        <taxon>Candidatus Brocadiaceae</taxon>
        <taxon>Candidatus Brocadia</taxon>
    </lineage>
</organism>
<dbReference type="EMBL" id="MJUW02000112">
    <property type="protein sequence ID" value="OQD44964.1"/>
    <property type="molecule type" value="Genomic_DNA"/>
</dbReference>
<keyword evidence="3" id="KW-1185">Reference proteome</keyword>
<dbReference type="Pfam" id="PF03473">
    <property type="entry name" value="MOSC"/>
    <property type="match status" value="1"/>
</dbReference>
<dbReference type="PANTHER" id="PTHR30212">
    <property type="entry name" value="PROTEIN YIIM"/>
    <property type="match status" value="1"/>
</dbReference>
<dbReference type="InterPro" id="IPR052353">
    <property type="entry name" value="Benzoxazolinone_Detox_Enz"/>
</dbReference>
<comment type="caution">
    <text evidence="2">The sequence shown here is derived from an EMBL/GenBank/DDBJ whole genome shotgun (WGS) entry which is preliminary data.</text>
</comment>
<dbReference type="AlphaFoldDB" id="A0A1V6LXU0"/>
<dbReference type="GO" id="GO:0003824">
    <property type="term" value="F:catalytic activity"/>
    <property type="evidence" value="ECO:0007669"/>
    <property type="project" value="InterPro"/>
</dbReference>
<evidence type="ECO:0000259" key="1">
    <source>
        <dbReference type="PROSITE" id="PS51340"/>
    </source>
</evidence>
<dbReference type="Gene3D" id="2.40.33.20">
    <property type="entry name" value="PK beta-barrel domain-like"/>
    <property type="match status" value="1"/>
</dbReference>
<dbReference type="PROSITE" id="PS51340">
    <property type="entry name" value="MOSC"/>
    <property type="match status" value="1"/>
</dbReference>
<dbReference type="GO" id="GO:0030151">
    <property type="term" value="F:molybdenum ion binding"/>
    <property type="evidence" value="ECO:0007669"/>
    <property type="project" value="InterPro"/>
</dbReference>
<protein>
    <recommendedName>
        <fullName evidence="1">MOSC domain-containing protein</fullName>
    </recommendedName>
</protein>